<name>A0A0D2J9B0_9EURO</name>
<dbReference type="InterPro" id="IPR052369">
    <property type="entry name" value="UG_Glycosaminoglycan_Hydrolase"/>
</dbReference>
<accession>A0A0D2J9B0</accession>
<dbReference type="InterPro" id="IPR008928">
    <property type="entry name" value="6-hairpin_glycosidase_sf"/>
</dbReference>
<evidence type="ECO:0000313" key="4">
    <source>
        <dbReference type="Proteomes" id="UP000053617"/>
    </source>
</evidence>
<evidence type="ECO:0000256" key="1">
    <source>
        <dbReference type="ARBA" id="ARBA00022801"/>
    </source>
</evidence>
<sequence>MLAIPGWQRPHVICYASPSTNAAFKGPIPSYPESAPQSGAGRGRYEYRDAEFWTCGFFPGTVYTLLERAAKFPAHVSAPKWYREHLYSDLLTCGRHWSIALNDMSSRTDTHDMGFIVQPALQKDWEMTGNLRSLDSVTKAAYALASRYDPAIGAIRSWDRAINHRYRIDDMTENFLVIIDSMCNLDLLFYIGHLVHDESLASIATTHANTVRRTILREDCSTFHLVNLDPRRPGEVISRMTNQGYNDASTWSRGQAWAIMGFAQTYLWTKDSTFLKTAIGCANLFLSRLDAASHHHPFVPAWDFDAHQEDPAEPLRDTSAGVIAANGMLLIHQALQSLSVSSISELSYRPVAGGSDFLDAALLIVQETLDMSLDRDFASLLPPLPLPSSSPGEKLHAQISPSSFDAILRNATANNNEHAHKRYWDHGLVYADYFLLEFGNKLCRMGLC</sequence>
<comment type="similarity">
    <text evidence="2">Belongs to the glycosyl hydrolase 88 family.</text>
</comment>
<evidence type="ECO:0000313" key="3">
    <source>
        <dbReference type="EMBL" id="KIX05710.1"/>
    </source>
</evidence>
<dbReference type="SUPFAM" id="SSF48208">
    <property type="entry name" value="Six-hairpin glycosidases"/>
    <property type="match status" value="1"/>
</dbReference>
<gene>
    <name evidence="3" type="ORF">Z518_03682</name>
</gene>
<evidence type="ECO:0008006" key="5">
    <source>
        <dbReference type="Google" id="ProtNLM"/>
    </source>
</evidence>
<dbReference type="OrthoDB" id="2317065at2759"/>
<keyword evidence="4" id="KW-1185">Reference proteome</keyword>
<dbReference type="HOGENOM" id="CLU_027158_2_0_1"/>
<protein>
    <recommendedName>
        <fullName evidence="5">Glucuronyl hydrolase</fullName>
    </recommendedName>
</protein>
<organism evidence="3 4">
    <name type="scientific">Rhinocladiella mackenziei CBS 650.93</name>
    <dbReference type="NCBI Taxonomy" id="1442369"/>
    <lineage>
        <taxon>Eukaryota</taxon>
        <taxon>Fungi</taxon>
        <taxon>Dikarya</taxon>
        <taxon>Ascomycota</taxon>
        <taxon>Pezizomycotina</taxon>
        <taxon>Eurotiomycetes</taxon>
        <taxon>Chaetothyriomycetidae</taxon>
        <taxon>Chaetothyriales</taxon>
        <taxon>Herpotrichiellaceae</taxon>
        <taxon>Rhinocladiella</taxon>
    </lineage>
</organism>
<dbReference type="InterPro" id="IPR012341">
    <property type="entry name" value="6hp_glycosidase-like_sf"/>
</dbReference>
<dbReference type="GeneID" id="25291753"/>
<dbReference type="Gene3D" id="1.50.10.10">
    <property type="match status" value="1"/>
</dbReference>
<dbReference type="VEuPathDB" id="FungiDB:Z518_03682"/>
<dbReference type="PANTHER" id="PTHR36845">
    <property type="entry name" value="HYDROLASE, PUTATIVE (AFU_ORTHOLOGUE AFUA_7G05090)-RELATED"/>
    <property type="match status" value="1"/>
</dbReference>
<dbReference type="EMBL" id="KN847477">
    <property type="protein sequence ID" value="KIX05710.1"/>
    <property type="molecule type" value="Genomic_DNA"/>
</dbReference>
<proteinExistence type="inferred from homology"/>
<reference evidence="3 4" key="1">
    <citation type="submission" date="2015-01" db="EMBL/GenBank/DDBJ databases">
        <title>The Genome Sequence of Rhinocladiella mackenzie CBS 650.93.</title>
        <authorList>
            <consortium name="The Broad Institute Genomics Platform"/>
            <person name="Cuomo C."/>
            <person name="de Hoog S."/>
            <person name="Gorbushina A."/>
            <person name="Stielow B."/>
            <person name="Teixiera M."/>
            <person name="Abouelleil A."/>
            <person name="Chapman S.B."/>
            <person name="Priest M."/>
            <person name="Young S.K."/>
            <person name="Wortman J."/>
            <person name="Nusbaum C."/>
            <person name="Birren B."/>
        </authorList>
    </citation>
    <scope>NUCLEOTIDE SEQUENCE [LARGE SCALE GENOMIC DNA]</scope>
    <source>
        <strain evidence="3 4">CBS 650.93</strain>
    </source>
</reference>
<dbReference type="GO" id="GO:0052757">
    <property type="term" value="F:chondroitin hydrolase activity"/>
    <property type="evidence" value="ECO:0007669"/>
    <property type="project" value="TreeGrafter"/>
</dbReference>
<dbReference type="GO" id="GO:0000272">
    <property type="term" value="P:polysaccharide catabolic process"/>
    <property type="evidence" value="ECO:0007669"/>
    <property type="project" value="TreeGrafter"/>
</dbReference>
<dbReference type="Proteomes" id="UP000053617">
    <property type="component" value="Unassembled WGS sequence"/>
</dbReference>
<dbReference type="RefSeq" id="XP_013272846.1">
    <property type="nucleotide sequence ID" value="XM_013417392.1"/>
</dbReference>
<evidence type="ECO:0000256" key="2">
    <source>
        <dbReference type="ARBA" id="ARBA00038358"/>
    </source>
</evidence>
<keyword evidence="1" id="KW-0378">Hydrolase</keyword>
<dbReference type="AlphaFoldDB" id="A0A0D2J9B0"/>
<dbReference type="PANTHER" id="PTHR36845:SF1">
    <property type="entry name" value="HYDROLASE, PUTATIVE (AFU_ORTHOLOGUE AFUA_7G05090)-RELATED"/>
    <property type="match status" value="1"/>
</dbReference>